<dbReference type="Gene3D" id="3.40.50.300">
    <property type="entry name" value="P-loop containing nucleotide triphosphate hydrolases"/>
    <property type="match status" value="1"/>
</dbReference>
<dbReference type="Pfam" id="PF00005">
    <property type="entry name" value="ABC_tran"/>
    <property type="match status" value="1"/>
</dbReference>
<dbReference type="PANTHER" id="PTHR24221">
    <property type="entry name" value="ATP-BINDING CASSETTE SUB-FAMILY B"/>
    <property type="match status" value="1"/>
</dbReference>
<keyword evidence="1" id="KW-0812">Transmembrane</keyword>
<feature type="transmembrane region" description="Helical" evidence="1">
    <location>
        <begin position="298"/>
        <end position="318"/>
    </location>
</feature>
<dbReference type="InterPro" id="IPR039421">
    <property type="entry name" value="Type_1_exporter"/>
</dbReference>
<gene>
    <name evidence="3" type="ORF">C7383_102389</name>
</gene>
<evidence type="ECO:0000256" key="1">
    <source>
        <dbReference type="SAM" id="Phobius"/>
    </source>
</evidence>
<dbReference type="GO" id="GO:0034040">
    <property type="term" value="F:ATPase-coupled lipid transmembrane transporter activity"/>
    <property type="evidence" value="ECO:0007669"/>
    <property type="project" value="TreeGrafter"/>
</dbReference>
<dbReference type="InterPro" id="IPR027417">
    <property type="entry name" value="P-loop_NTPase"/>
</dbReference>
<keyword evidence="1" id="KW-0472">Membrane</keyword>
<reference evidence="3 4" key="1">
    <citation type="submission" date="2018-05" db="EMBL/GenBank/DDBJ databases">
        <authorList>
            <person name="Goeker M."/>
            <person name="Huntemann M."/>
            <person name="Clum A."/>
            <person name="Pillay M."/>
            <person name="Palaniappan K."/>
            <person name="Varghese N."/>
            <person name="Mikhailova N."/>
            <person name="Stamatis D."/>
            <person name="Reddy T."/>
            <person name="Daum C."/>
            <person name="Shapiro N."/>
            <person name="Ivanova N."/>
            <person name="Kyrpides N."/>
            <person name="Woyke T."/>
        </authorList>
    </citation>
    <scope>NUCLEOTIDE SEQUENCE [LARGE SCALE GENOMIC DNA]</scope>
    <source>
        <strain evidence="3 4">DSM 26524</strain>
    </source>
</reference>
<evidence type="ECO:0000313" key="4">
    <source>
        <dbReference type="Proteomes" id="UP000245412"/>
    </source>
</evidence>
<evidence type="ECO:0000313" key="3">
    <source>
        <dbReference type="EMBL" id="PWJ78253.1"/>
    </source>
</evidence>
<accession>A0AB73T8N4</accession>
<dbReference type="SUPFAM" id="SSF52540">
    <property type="entry name" value="P-loop containing nucleoside triphosphate hydrolases"/>
    <property type="match status" value="1"/>
</dbReference>
<feature type="transmembrane region" description="Helical" evidence="1">
    <location>
        <begin position="27"/>
        <end position="49"/>
    </location>
</feature>
<feature type="transmembrane region" description="Helical" evidence="1">
    <location>
        <begin position="148"/>
        <end position="165"/>
    </location>
</feature>
<keyword evidence="4" id="KW-1185">Reference proteome</keyword>
<feature type="transmembrane region" description="Helical" evidence="1">
    <location>
        <begin position="171"/>
        <end position="189"/>
    </location>
</feature>
<dbReference type="Proteomes" id="UP000245412">
    <property type="component" value="Unassembled WGS sequence"/>
</dbReference>
<dbReference type="GO" id="GO:0016887">
    <property type="term" value="F:ATP hydrolysis activity"/>
    <property type="evidence" value="ECO:0007669"/>
    <property type="project" value="InterPro"/>
</dbReference>
<dbReference type="RefSeq" id="WP_109625182.1">
    <property type="nucleotide sequence ID" value="NZ_JANKBI010000005.1"/>
</dbReference>
<comment type="caution">
    <text evidence="3">The sequence shown here is derived from an EMBL/GenBank/DDBJ whole genome shotgun (WGS) entry which is preliminary data.</text>
</comment>
<name>A0AB73T8N4_9FIRM</name>
<feature type="transmembrane region" description="Helical" evidence="1">
    <location>
        <begin position="55"/>
        <end position="78"/>
    </location>
</feature>
<evidence type="ECO:0000259" key="2">
    <source>
        <dbReference type="Pfam" id="PF00005"/>
    </source>
</evidence>
<sequence length="510" mass="57404">MNDNRFRVIKLAQQIDKKGIKWIILKCLVDALVSYWLILMPSLIISLLYKEINDLSLWISTGLILGIFAVLKLISVLLKKINDNHKNFMIEKYRELKIKKAFSIEFKWLETSEFEKTLQGIQYNDENFGAFGNYLGELEKLFTNIVRVIYALIIFTGIGIEMYNSNILKEFLSLTIILCILVFLTVMGIKKLQEYVSKRLPDVMDKIVDLNTITMVLYDDVVQNYYCGKDVRLFAIDKLVHDEGEHMLTEFAPNSKKQILLTQAAGIAGSILSVIIGGIAFIFLGIFGAEGILNPGVLLAYAGNVIGLVESVVSLSFVSSTLKLWNLRLNDSFILLNMLEESGGDDFKHYPNEIELRNIYFKYPESSSDVLKGVSVTINRGDKIAVVGRNGSGKSTFIKVLTGMYQPAKGEILVNGNNINGLSINGYRSQFAAVFQDFTMFSFDIGENIAVNQEYNTTKIKNILEQLNMWNKIESMPKKLNTFIYQDYADEGIEISGGGSSKVINCKGVI</sequence>
<protein>
    <submittedName>
        <fullName evidence="3">ABC transporter family protein</fullName>
    </submittedName>
</protein>
<feature type="transmembrane region" description="Helical" evidence="1">
    <location>
        <begin position="264"/>
        <end position="286"/>
    </location>
</feature>
<dbReference type="InterPro" id="IPR003439">
    <property type="entry name" value="ABC_transporter-like_ATP-bd"/>
</dbReference>
<proteinExistence type="predicted"/>
<keyword evidence="1" id="KW-1133">Transmembrane helix</keyword>
<dbReference type="GO" id="GO:0005524">
    <property type="term" value="F:ATP binding"/>
    <property type="evidence" value="ECO:0007669"/>
    <property type="project" value="InterPro"/>
</dbReference>
<dbReference type="AlphaFoldDB" id="A0AB73T8N4"/>
<organism evidence="3 4">
    <name type="scientific">Murimonas intestini</name>
    <dbReference type="NCBI Taxonomy" id="1337051"/>
    <lineage>
        <taxon>Bacteria</taxon>
        <taxon>Bacillati</taxon>
        <taxon>Bacillota</taxon>
        <taxon>Clostridia</taxon>
        <taxon>Lachnospirales</taxon>
        <taxon>Lachnospiraceae</taxon>
        <taxon>Murimonas</taxon>
    </lineage>
</organism>
<dbReference type="PANTHER" id="PTHR24221:SF654">
    <property type="entry name" value="ATP-BINDING CASSETTE SUB-FAMILY B MEMBER 6"/>
    <property type="match status" value="1"/>
</dbReference>
<feature type="domain" description="ABC transporter" evidence="2">
    <location>
        <begin position="371"/>
        <end position="479"/>
    </location>
</feature>
<dbReference type="EMBL" id="QGGY01000002">
    <property type="protein sequence ID" value="PWJ78253.1"/>
    <property type="molecule type" value="Genomic_DNA"/>
</dbReference>